<comment type="caution">
    <text evidence="2">The sequence shown here is derived from an EMBL/GenBank/DDBJ whole genome shotgun (WGS) entry which is preliminary data.</text>
</comment>
<sequence length="65" mass="7475">MKKISLLGFIIIVIMSLLFFLNTFYKESQVKTMNKEHFIAMDIVPSSISITKSGNTVQKKECYII</sequence>
<dbReference type="RefSeq" id="WP_191768349.1">
    <property type="nucleotide sequence ID" value="NZ_JACSRA010000011.1"/>
</dbReference>
<evidence type="ECO:0000313" key="3">
    <source>
        <dbReference type="Proteomes" id="UP000627781"/>
    </source>
</evidence>
<keyword evidence="1" id="KW-1133">Transmembrane helix</keyword>
<protein>
    <submittedName>
        <fullName evidence="2">Uncharacterized protein</fullName>
    </submittedName>
</protein>
<keyword evidence="1" id="KW-0812">Transmembrane</keyword>
<accession>A0ABR8PTI8</accession>
<dbReference type="EMBL" id="JACSRA010000011">
    <property type="protein sequence ID" value="MBD7911467.1"/>
    <property type="molecule type" value="Genomic_DNA"/>
</dbReference>
<keyword evidence="3" id="KW-1185">Reference proteome</keyword>
<evidence type="ECO:0000256" key="1">
    <source>
        <dbReference type="SAM" id="Phobius"/>
    </source>
</evidence>
<dbReference type="Proteomes" id="UP000627781">
    <property type="component" value="Unassembled WGS sequence"/>
</dbReference>
<feature type="transmembrane region" description="Helical" evidence="1">
    <location>
        <begin position="6"/>
        <end position="25"/>
    </location>
</feature>
<organism evidence="2 3">
    <name type="scientific">Clostridium cibarium</name>
    <dbReference type="NCBI Taxonomy" id="2762247"/>
    <lineage>
        <taxon>Bacteria</taxon>
        <taxon>Bacillati</taxon>
        <taxon>Bacillota</taxon>
        <taxon>Clostridia</taxon>
        <taxon>Eubacteriales</taxon>
        <taxon>Clostridiaceae</taxon>
        <taxon>Clostridium</taxon>
    </lineage>
</organism>
<proteinExistence type="predicted"/>
<name>A0ABR8PTI8_9CLOT</name>
<reference evidence="2 3" key="1">
    <citation type="submission" date="2020-08" db="EMBL/GenBank/DDBJ databases">
        <title>A Genomic Blueprint of the Chicken Gut Microbiome.</title>
        <authorList>
            <person name="Gilroy R."/>
            <person name="Ravi A."/>
            <person name="Getino M."/>
            <person name="Pursley I."/>
            <person name="Horton D.L."/>
            <person name="Alikhan N.-F."/>
            <person name="Baker D."/>
            <person name="Gharbi K."/>
            <person name="Hall N."/>
            <person name="Watson M."/>
            <person name="Adriaenssens E.M."/>
            <person name="Foster-Nyarko E."/>
            <person name="Jarju S."/>
            <person name="Secka A."/>
            <person name="Antonio M."/>
            <person name="Oren A."/>
            <person name="Chaudhuri R."/>
            <person name="La Ragione R.M."/>
            <person name="Hildebrand F."/>
            <person name="Pallen M.J."/>
        </authorList>
    </citation>
    <scope>NUCLEOTIDE SEQUENCE [LARGE SCALE GENOMIC DNA]</scope>
    <source>
        <strain evidence="2 3">Sa3CVN1</strain>
    </source>
</reference>
<evidence type="ECO:0000313" key="2">
    <source>
        <dbReference type="EMBL" id="MBD7911467.1"/>
    </source>
</evidence>
<keyword evidence="1" id="KW-0472">Membrane</keyword>
<gene>
    <name evidence="2" type="ORF">H9661_08875</name>
</gene>